<dbReference type="HOGENOM" id="CLU_2623514_0_0_1"/>
<dbReference type="AlphaFoldDB" id="F8NW87"/>
<sequence>MTKQCVDTPKDDMWCCSVERQKSGHKTIKGAGNMSQVARPKVMQLAFNNKRNLDLKDLPYMVIPYRCKHKKKVKNRNG</sequence>
<organism>
    <name type="scientific">Serpula lacrymans var. lacrymans (strain S7.9)</name>
    <name type="common">Dry rot fungus</name>
    <dbReference type="NCBI Taxonomy" id="578457"/>
    <lineage>
        <taxon>Eukaryota</taxon>
        <taxon>Fungi</taxon>
        <taxon>Dikarya</taxon>
        <taxon>Basidiomycota</taxon>
        <taxon>Agaricomycotina</taxon>
        <taxon>Agaricomycetes</taxon>
        <taxon>Agaricomycetidae</taxon>
        <taxon>Boletales</taxon>
        <taxon>Coniophorineae</taxon>
        <taxon>Serpulaceae</taxon>
        <taxon>Serpula</taxon>
    </lineage>
</organism>
<name>F8NW87_SERL9</name>
<dbReference type="GeneID" id="18811465"/>
<protein>
    <submittedName>
        <fullName evidence="1">Uncharacterized protein</fullName>
    </submittedName>
</protein>
<proteinExistence type="predicted"/>
<accession>F8NW87</accession>
<evidence type="ECO:0000313" key="1">
    <source>
        <dbReference type="EMBL" id="EGO24966.1"/>
    </source>
</evidence>
<dbReference type="KEGG" id="sla:SERLADRAFT_390996"/>
<reference evidence="1" key="1">
    <citation type="submission" date="2011-04" db="EMBL/GenBank/DDBJ databases">
        <title>Evolution of plant cell wall degrading machinery underlies the functional diversity of forest fungi.</title>
        <authorList>
            <consortium name="US DOE Joint Genome Institute (JGI-PGF)"/>
            <person name="Eastwood D.C."/>
            <person name="Floudas D."/>
            <person name="Binder M."/>
            <person name="Majcherczyk A."/>
            <person name="Schneider P."/>
            <person name="Aerts A."/>
            <person name="Asiegbu F.O."/>
            <person name="Baker S.E."/>
            <person name="Barry K."/>
            <person name="Bendiksby M."/>
            <person name="Blumentritt M."/>
            <person name="Coutinho P.M."/>
            <person name="Cullen D."/>
            <person name="Cullen D."/>
            <person name="Gathman A."/>
            <person name="Goodell B."/>
            <person name="Henrissat B."/>
            <person name="Ihrmark K."/>
            <person name="Kauserud H."/>
            <person name="Kohler A."/>
            <person name="LaButti K."/>
            <person name="Lapidus A."/>
            <person name="Lavin J.L."/>
            <person name="Lee Y.-H."/>
            <person name="Lindquist E."/>
            <person name="Lilly W."/>
            <person name="Lucas S."/>
            <person name="Morin E."/>
            <person name="Murat C."/>
            <person name="Oguiza J.A."/>
            <person name="Park J."/>
            <person name="Pisabarro A.G."/>
            <person name="Riley R."/>
            <person name="Rosling A."/>
            <person name="Salamov A."/>
            <person name="Schmidt O."/>
            <person name="Schmutz J."/>
            <person name="Skrede I."/>
            <person name="Stenlid J."/>
            <person name="Wiebenga A."/>
            <person name="Xie X."/>
            <person name="Kues U."/>
            <person name="Hibbett D.S."/>
            <person name="Hoffmeister D."/>
            <person name="Hogberg N."/>
            <person name="Martin F."/>
            <person name="Grigoriev I.V."/>
            <person name="Watkinson S.C."/>
        </authorList>
    </citation>
    <scope>NUCLEOTIDE SEQUENCE</scope>
    <source>
        <strain evidence="1">S7.9</strain>
    </source>
</reference>
<gene>
    <name evidence="1" type="ORF">SERLADRAFT_390996</name>
</gene>
<dbReference type="Proteomes" id="UP000008064">
    <property type="component" value="Unassembled WGS sequence"/>
</dbReference>
<dbReference type="RefSeq" id="XP_007318985.1">
    <property type="nucleotide sequence ID" value="XM_007318923.1"/>
</dbReference>
<dbReference type="EMBL" id="GL945434">
    <property type="protein sequence ID" value="EGO24966.1"/>
    <property type="molecule type" value="Genomic_DNA"/>
</dbReference>